<dbReference type="InterPro" id="IPR012677">
    <property type="entry name" value="Nucleotide-bd_a/b_plait_sf"/>
</dbReference>
<keyword evidence="4" id="KW-1185">Reference proteome</keyword>
<dbReference type="PROSITE" id="PS50102">
    <property type="entry name" value="RRM"/>
    <property type="match status" value="1"/>
</dbReference>
<dbReference type="SUPFAM" id="SSF54928">
    <property type="entry name" value="RNA-binding domain, RBD"/>
    <property type="match status" value="1"/>
</dbReference>
<feature type="domain" description="RRM" evidence="2">
    <location>
        <begin position="1"/>
        <end position="46"/>
    </location>
</feature>
<sequence length="92" mass="9797">MRSPQGQSMGSGFVSFSTPEQATVVMNGMNGKMIGIKTLYVAHAQKKEDRRARLQAQFAQLHNSTINAPSPVIGGPLLCIILSSRDGPTGVL</sequence>
<dbReference type="Proteomes" id="UP000825935">
    <property type="component" value="Chromosome 39"/>
</dbReference>
<dbReference type="GO" id="GO:0003723">
    <property type="term" value="F:RNA binding"/>
    <property type="evidence" value="ECO:0007669"/>
    <property type="project" value="UniProtKB-UniRule"/>
</dbReference>
<proteinExistence type="predicted"/>
<evidence type="ECO:0000259" key="2">
    <source>
        <dbReference type="PROSITE" id="PS50102"/>
    </source>
</evidence>
<dbReference type="Pfam" id="PF00076">
    <property type="entry name" value="RRM_1"/>
    <property type="match status" value="1"/>
</dbReference>
<protein>
    <recommendedName>
        <fullName evidence="2">RRM domain-containing protein</fullName>
    </recommendedName>
</protein>
<evidence type="ECO:0000256" key="1">
    <source>
        <dbReference type="PROSITE-ProRule" id="PRU00176"/>
    </source>
</evidence>
<accession>A0A8T2PZZ9</accession>
<dbReference type="EMBL" id="CM035444">
    <property type="protein sequence ID" value="KAH7276831.1"/>
    <property type="molecule type" value="Genomic_DNA"/>
</dbReference>
<reference evidence="3" key="1">
    <citation type="submission" date="2021-08" db="EMBL/GenBank/DDBJ databases">
        <title>WGS assembly of Ceratopteris richardii.</title>
        <authorList>
            <person name="Marchant D.B."/>
            <person name="Chen G."/>
            <person name="Jenkins J."/>
            <person name="Shu S."/>
            <person name="Leebens-Mack J."/>
            <person name="Grimwood J."/>
            <person name="Schmutz J."/>
            <person name="Soltis P."/>
            <person name="Soltis D."/>
            <person name="Chen Z.-H."/>
        </authorList>
    </citation>
    <scope>NUCLEOTIDE SEQUENCE</scope>
    <source>
        <strain evidence="3">Whitten #5841</strain>
        <tissue evidence="3">Leaf</tissue>
    </source>
</reference>
<dbReference type="AlphaFoldDB" id="A0A8T2PZZ9"/>
<dbReference type="InterPro" id="IPR035979">
    <property type="entry name" value="RBD_domain_sf"/>
</dbReference>
<comment type="caution">
    <text evidence="3">The sequence shown here is derived from an EMBL/GenBank/DDBJ whole genome shotgun (WGS) entry which is preliminary data.</text>
</comment>
<evidence type="ECO:0000313" key="3">
    <source>
        <dbReference type="EMBL" id="KAH7276831.1"/>
    </source>
</evidence>
<gene>
    <name evidence="3" type="ORF">KP509_39G023800</name>
</gene>
<organism evidence="3 4">
    <name type="scientific">Ceratopteris richardii</name>
    <name type="common">Triangle waterfern</name>
    <dbReference type="NCBI Taxonomy" id="49495"/>
    <lineage>
        <taxon>Eukaryota</taxon>
        <taxon>Viridiplantae</taxon>
        <taxon>Streptophyta</taxon>
        <taxon>Embryophyta</taxon>
        <taxon>Tracheophyta</taxon>
        <taxon>Polypodiopsida</taxon>
        <taxon>Polypodiidae</taxon>
        <taxon>Polypodiales</taxon>
        <taxon>Pteridineae</taxon>
        <taxon>Pteridaceae</taxon>
        <taxon>Parkerioideae</taxon>
        <taxon>Ceratopteris</taxon>
    </lineage>
</organism>
<name>A0A8T2PZZ9_CERRI</name>
<dbReference type="OrthoDB" id="19742at2759"/>
<evidence type="ECO:0000313" key="4">
    <source>
        <dbReference type="Proteomes" id="UP000825935"/>
    </source>
</evidence>
<keyword evidence="1" id="KW-0694">RNA-binding</keyword>
<dbReference type="InterPro" id="IPR000504">
    <property type="entry name" value="RRM_dom"/>
</dbReference>
<dbReference type="Gene3D" id="3.30.70.330">
    <property type="match status" value="1"/>
</dbReference>